<dbReference type="SUPFAM" id="SSF63862">
    <property type="entry name" value="Thiamin pyrophosphokinase, substrate-binding domain"/>
    <property type="match status" value="1"/>
</dbReference>
<dbReference type="EC" id="2.7.6.2" evidence="5"/>
<evidence type="ECO:0000259" key="6">
    <source>
        <dbReference type="SMART" id="SM00983"/>
    </source>
</evidence>
<dbReference type="EMBL" id="JBDZDV010000001">
    <property type="protein sequence ID" value="MET3110321.1"/>
    <property type="molecule type" value="Genomic_DNA"/>
</dbReference>
<dbReference type="InterPro" id="IPR007373">
    <property type="entry name" value="Thiamin_PyroPKinase_B1-bd"/>
</dbReference>
<dbReference type="Pfam" id="PF04265">
    <property type="entry name" value="TPK_B1_binding"/>
    <property type="match status" value="1"/>
</dbReference>
<evidence type="ECO:0000256" key="3">
    <source>
        <dbReference type="ARBA" id="ARBA00022777"/>
    </source>
</evidence>
<dbReference type="PANTHER" id="PTHR41299:SF1">
    <property type="entry name" value="THIAMINE PYROPHOSPHOKINASE"/>
    <property type="match status" value="1"/>
</dbReference>
<sequence length="205" mass="23002">MHINILIRETDAPIPDMKNARWAGVDRGVYLLLEAGVTPLFTYGDFDSITEAERRYIDERLDINPVESEKDDTDLEIALLDLAGKGYASIDVYGATGGRLDHLFGNVQLLLNPELAGVRIRIIDPQNVLELLGEGEHEPVRNQAMRYVSFIPLFQNTVLTLDGFKYPLEQTPLTLGSTLTISNEFLHEKAYVKTSQPILMIQSND</sequence>
<dbReference type="SUPFAM" id="SSF63999">
    <property type="entry name" value="Thiamin pyrophosphokinase, catalytic domain"/>
    <property type="match status" value="1"/>
</dbReference>
<evidence type="ECO:0000313" key="8">
    <source>
        <dbReference type="Proteomes" id="UP001549019"/>
    </source>
</evidence>
<evidence type="ECO:0000256" key="4">
    <source>
        <dbReference type="ARBA" id="ARBA00022840"/>
    </source>
</evidence>
<keyword evidence="8" id="KW-1185">Reference proteome</keyword>
<dbReference type="GO" id="GO:0004788">
    <property type="term" value="F:thiamine diphosphokinase activity"/>
    <property type="evidence" value="ECO:0007669"/>
    <property type="project" value="UniProtKB-EC"/>
</dbReference>
<dbReference type="SMART" id="SM00983">
    <property type="entry name" value="TPK_B1_binding"/>
    <property type="match status" value="1"/>
</dbReference>
<comment type="caution">
    <text evidence="7">The sequence shown here is derived from an EMBL/GenBank/DDBJ whole genome shotgun (WGS) entry which is preliminary data.</text>
</comment>
<dbReference type="NCBIfam" id="TIGR01378">
    <property type="entry name" value="thi_PPkinase"/>
    <property type="match status" value="1"/>
</dbReference>
<dbReference type="InterPro" id="IPR053149">
    <property type="entry name" value="TPK"/>
</dbReference>
<evidence type="ECO:0000256" key="1">
    <source>
        <dbReference type="ARBA" id="ARBA00022679"/>
    </source>
</evidence>
<dbReference type="InterPro" id="IPR007371">
    <property type="entry name" value="TPK_catalytic"/>
</dbReference>
<reference evidence="7 8" key="1">
    <citation type="submission" date="2024-05" db="EMBL/GenBank/DDBJ databases">
        <title>Genomic Encyclopedia of Type Strains, Phase IV (KMG-IV): sequencing the most valuable type-strain genomes for metagenomic binning, comparative biology and taxonomic classification.</title>
        <authorList>
            <person name="Goeker M."/>
        </authorList>
    </citation>
    <scope>NUCLEOTIDE SEQUENCE [LARGE SCALE GENOMIC DNA]</scope>
    <source>
        <strain evidence="7 8">DSM 25286</strain>
    </source>
</reference>
<evidence type="ECO:0000313" key="7">
    <source>
        <dbReference type="EMBL" id="MET3110321.1"/>
    </source>
</evidence>
<dbReference type="InterPro" id="IPR036371">
    <property type="entry name" value="TPK_B1-bd_sf"/>
</dbReference>
<gene>
    <name evidence="7" type="ORF">ABHD89_000709</name>
</gene>
<dbReference type="Proteomes" id="UP001549019">
    <property type="component" value="Unassembled WGS sequence"/>
</dbReference>
<keyword evidence="3" id="KW-0418">Kinase</keyword>
<dbReference type="RefSeq" id="WP_230820409.1">
    <property type="nucleotide sequence ID" value="NZ_JAJNCU010000001.1"/>
</dbReference>
<organism evidence="7 8">
    <name type="scientific">Salinicoccus halitifaciens</name>
    <dbReference type="NCBI Taxonomy" id="1073415"/>
    <lineage>
        <taxon>Bacteria</taxon>
        <taxon>Bacillati</taxon>
        <taxon>Bacillota</taxon>
        <taxon>Bacilli</taxon>
        <taxon>Bacillales</taxon>
        <taxon>Staphylococcaceae</taxon>
        <taxon>Salinicoccus</taxon>
    </lineage>
</organism>
<proteinExistence type="predicted"/>
<feature type="domain" description="Thiamin pyrophosphokinase thiamin-binding" evidence="6">
    <location>
        <begin position="135"/>
        <end position="198"/>
    </location>
</feature>
<dbReference type="InterPro" id="IPR006282">
    <property type="entry name" value="Thi_PPkinase"/>
</dbReference>
<dbReference type="CDD" id="cd07995">
    <property type="entry name" value="TPK"/>
    <property type="match status" value="1"/>
</dbReference>
<protein>
    <recommendedName>
        <fullName evidence="5">Thiamine diphosphokinase</fullName>
        <ecNumber evidence="5">2.7.6.2</ecNumber>
    </recommendedName>
</protein>
<dbReference type="Gene3D" id="3.40.50.10240">
    <property type="entry name" value="Thiamin pyrophosphokinase, catalytic domain"/>
    <property type="match status" value="1"/>
</dbReference>
<evidence type="ECO:0000256" key="5">
    <source>
        <dbReference type="NCBIfam" id="TIGR01378"/>
    </source>
</evidence>
<keyword evidence="4" id="KW-0067">ATP-binding</keyword>
<keyword evidence="1 7" id="KW-0808">Transferase</keyword>
<evidence type="ECO:0000256" key="2">
    <source>
        <dbReference type="ARBA" id="ARBA00022741"/>
    </source>
</evidence>
<dbReference type="PANTHER" id="PTHR41299">
    <property type="entry name" value="THIAMINE PYROPHOSPHOKINASE"/>
    <property type="match status" value="1"/>
</dbReference>
<keyword evidence="2" id="KW-0547">Nucleotide-binding</keyword>
<dbReference type="InterPro" id="IPR036759">
    <property type="entry name" value="TPK_catalytic_sf"/>
</dbReference>
<name>A0ABV2E7D2_9STAP</name>
<accession>A0ABV2E7D2</accession>
<dbReference type="Pfam" id="PF04263">
    <property type="entry name" value="TPK_catalytic"/>
    <property type="match status" value="1"/>
</dbReference>